<evidence type="ECO:0000256" key="2">
    <source>
        <dbReference type="ARBA" id="ARBA00023128"/>
    </source>
</evidence>
<evidence type="ECO:0000256" key="3">
    <source>
        <dbReference type="ARBA" id="ARBA00023186"/>
    </source>
</evidence>
<reference evidence="5 6" key="1">
    <citation type="journal article" date="2015" name="Genome Biol. Evol.">
        <title>Phylogenomic analyses indicate that early fungi evolved digesting cell walls of algal ancestors of land plants.</title>
        <authorList>
            <person name="Chang Y."/>
            <person name="Wang S."/>
            <person name="Sekimoto S."/>
            <person name="Aerts A.L."/>
            <person name="Choi C."/>
            <person name="Clum A."/>
            <person name="LaButti K.M."/>
            <person name="Lindquist E.A."/>
            <person name="Yee Ngan C."/>
            <person name="Ohm R.A."/>
            <person name="Salamov A.A."/>
            <person name="Grigoriev I.V."/>
            <person name="Spatafora J.W."/>
            <person name="Berbee M.L."/>
        </authorList>
    </citation>
    <scope>NUCLEOTIDE SEQUENCE [LARGE SCALE GENOMIC DNA]</scope>
    <source>
        <strain evidence="5 6">NRRL 28638</strain>
    </source>
</reference>
<dbReference type="STRING" id="796925.A0A137PAW3"/>
<comment type="function">
    <text evidence="4">Plays an essential role in the assembly of succinate dehydrogenase (SDH), an enzyme complex (also referred to as respiratory complex II) that is a component of both the tricarboxylic acid (TCA) cycle and the mitochondrial electron transport chain, and which couples the oxidation of succinate to fumarate with the reduction of ubiquinone (coenzyme Q) to ubiquinol. Required for flavinylation (covalent attachment of FAD) of the flavoprotein subunit of the SDH catalytic dimer.</text>
</comment>
<dbReference type="InterPro" id="IPR005631">
    <property type="entry name" value="SDH"/>
</dbReference>
<dbReference type="InterPro" id="IPR036714">
    <property type="entry name" value="SDH_sf"/>
</dbReference>
<dbReference type="GO" id="GO:0006121">
    <property type="term" value="P:mitochondrial electron transport, succinate to ubiquinone"/>
    <property type="evidence" value="ECO:0007669"/>
    <property type="project" value="UniProtKB-UniRule"/>
</dbReference>
<comment type="similarity">
    <text evidence="4">Belongs to the SDHAF2 family.</text>
</comment>
<dbReference type="GO" id="GO:0005759">
    <property type="term" value="C:mitochondrial matrix"/>
    <property type="evidence" value="ECO:0007669"/>
    <property type="project" value="UniProtKB-SubCell"/>
</dbReference>
<comment type="subunit">
    <text evidence="4">Interacts with the flavoprotein subunit within the SDH catalytic dimer.</text>
</comment>
<keyword evidence="2 4" id="KW-0496">Mitochondrion</keyword>
<dbReference type="Proteomes" id="UP000070444">
    <property type="component" value="Unassembled WGS sequence"/>
</dbReference>
<dbReference type="GO" id="GO:0034553">
    <property type="term" value="P:mitochondrial respiratory chain complex II assembly"/>
    <property type="evidence" value="ECO:0007669"/>
    <property type="project" value="EnsemblFungi"/>
</dbReference>
<dbReference type="Gene3D" id="1.10.150.250">
    <property type="entry name" value="Flavinator of succinate dehydrogenase"/>
    <property type="match status" value="1"/>
</dbReference>
<evidence type="ECO:0000313" key="5">
    <source>
        <dbReference type="EMBL" id="KXN72157.1"/>
    </source>
</evidence>
<dbReference type="EMBL" id="KQ964459">
    <property type="protein sequence ID" value="KXN72157.1"/>
    <property type="molecule type" value="Genomic_DNA"/>
</dbReference>
<comment type="subcellular location">
    <subcellularLocation>
        <location evidence="1 4">Mitochondrion matrix</location>
    </subcellularLocation>
</comment>
<dbReference type="GO" id="GO:0006099">
    <property type="term" value="P:tricarboxylic acid cycle"/>
    <property type="evidence" value="ECO:0007669"/>
    <property type="project" value="EnsemblFungi"/>
</dbReference>
<dbReference type="AlphaFoldDB" id="A0A137PAW3"/>
<evidence type="ECO:0000256" key="4">
    <source>
        <dbReference type="HAMAP-Rule" id="MF_03057"/>
    </source>
</evidence>
<protein>
    <recommendedName>
        <fullName evidence="4">Succinate dehydrogenase assembly factor 2, mitochondrial</fullName>
        <shortName evidence="4">SDH assembly factor 2</shortName>
        <shortName evidence="4">SDHAF2</shortName>
    </recommendedName>
</protein>
<proteinExistence type="inferred from homology"/>
<evidence type="ECO:0000256" key="1">
    <source>
        <dbReference type="ARBA" id="ARBA00004305"/>
    </source>
</evidence>
<gene>
    <name evidence="5" type="ORF">CONCODRAFT_77947</name>
</gene>
<dbReference type="SUPFAM" id="SSF109910">
    <property type="entry name" value="YgfY-like"/>
    <property type="match status" value="1"/>
</dbReference>
<dbReference type="HAMAP" id="MF_03057">
    <property type="entry name" value="SDHAF2"/>
    <property type="match status" value="1"/>
</dbReference>
<dbReference type="FunFam" id="1.10.150.250:FF:000002">
    <property type="entry name" value="Succinate dehydrogenase assembly factor 2, mitochondrial"/>
    <property type="match status" value="1"/>
</dbReference>
<evidence type="ECO:0000313" key="6">
    <source>
        <dbReference type="Proteomes" id="UP000070444"/>
    </source>
</evidence>
<keyword evidence="3 4" id="KW-0143">Chaperone</keyword>
<keyword evidence="6" id="KW-1185">Reference proteome</keyword>
<dbReference type="Pfam" id="PF03937">
    <property type="entry name" value="Sdh5"/>
    <property type="match status" value="1"/>
</dbReference>
<dbReference type="PANTHER" id="PTHR12469:SF2">
    <property type="entry name" value="SUCCINATE DEHYDROGENASE ASSEMBLY FACTOR 2, MITOCHONDRIAL"/>
    <property type="match status" value="1"/>
</dbReference>
<sequence length="147" mass="17240">MIRPLIQRSSRGLSLLKLSNLKFSTCIPKLSEVPLTSENDLYVPRNIPRPNETPEQLRARLVYQCRKRGILETDLIMSTFATKYLAQLSVENCKKLDNFLDYPDWDIYYWVTDAKEPPVEVSELEVFQLIREHAKNKDKNILRMPDL</sequence>
<organism evidence="5 6">
    <name type="scientific">Conidiobolus coronatus (strain ATCC 28846 / CBS 209.66 / NRRL 28638)</name>
    <name type="common">Delacroixia coronata</name>
    <dbReference type="NCBI Taxonomy" id="796925"/>
    <lineage>
        <taxon>Eukaryota</taxon>
        <taxon>Fungi</taxon>
        <taxon>Fungi incertae sedis</taxon>
        <taxon>Zoopagomycota</taxon>
        <taxon>Entomophthoromycotina</taxon>
        <taxon>Entomophthoromycetes</taxon>
        <taxon>Entomophthorales</taxon>
        <taxon>Ancylistaceae</taxon>
        <taxon>Conidiobolus</taxon>
    </lineage>
</organism>
<name>A0A137PAW3_CONC2</name>
<dbReference type="OrthoDB" id="284292at2759"/>
<accession>A0A137PAW3</accession>
<dbReference type="OMA" id="YGKPQNP"/>
<dbReference type="PANTHER" id="PTHR12469">
    <property type="entry name" value="PROTEIN EMI5 HOMOLOG, MITOCHONDRIAL"/>
    <property type="match status" value="1"/>
</dbReference>
<dbReference type="InterPro" id="IPR028882">
    <property type="entry name" value="SDHAF2"/>
</dbReference>